<dbReference type="RefSeq" id="WP_073139689.1">
    <property type="nucleotide sequence ID" value="NZ_FQZF01000043.1"/>
</dbReference>
<gene>
    <name evidence="7" type="ORF">SAMN02745194_04694</name>
</gene>
<dbReference type="PANTHER" id="PTHR43779">
    <property type="entry name" value="DIOXYGENASE RV0097-RELATED"/>
    <property type="match status" value="1"/>
</dbReference>
<keyword evidence="5" id="KW-0408">Iron</keyword>
<dbReference type="InterPro" id="IPR003819">
    <property type="entry name" value="TauD/TfdA-like"/>
</dbReference>
<dbReference type="EMBL" id="FQZF01000043">
    <property type="protein sequence ID" value="SHK32059.1"/>
    <property type="molecule type" value="Genomic_DNA"/>
</dbReference>
<dbReference type="Pfam" id="PF02668">
    <property type="entry name" value="TauD"/>
    <property type="match status" value="1"/>
</dbReference>
<evidence type="ECO:0000313" key="8">
    <source>
        <dbReference type="Proteomes" id="UP000184387"/>
    </source>
</evidence>
<dbReference type="InterPro" id="IPR051178">
    <property type="entry name" value="TfdA_dioxygenase"/>
</dbReference>
<dbReference type="AlphaFoldDB" id="A0A1M6RHZ7"/>
<evidence type="ECO:0000256" key="5">
    <source>
        <dbReference type="ARBA" id="ARBA00023004"/>
    </source>
</evidence>
<protein>
    <submittedName>
        <fullName evidence="7">Taurine dioxygenase</fullName>
    </submittedName>
</protein>
<accession>A0A1M6RHZ7</accession>
<dbReference type="InterPro" id="IPR042098">
    <property type="entry name" value="TauD-like_sf"/>
</dbReference>
<evidence type="ECO:0000259" key="6">
    <source>
        <dbReference type="Pfam" id="PF02668"/>
    </source>
</evidence>
<dbReference type="OrthoDB" id="7346227at2"/>
<organism evidence="7 8">
    <name type="scientific">Muricoccus roseus</name>
    <dbReference type="NCBI Taxonomy" id="198092"/>
    <lineage>
        <taxon>Bacteria</taxon>
        <taxon>Pseudomonadati</taxon>
        <taxon>Pseudomonadota</taxon>
        <taxon>Alphaproteobacteria</taxon>
        <taxon>Acetobacterales</taxon>
        <taxon>Roseomonadaceae</taxon>
        <taxon>Muricoccus</taxon>
    </lineage>
</organism>
<name>A0A1M6RHZ7_9PROT</name>
<dbReference type="STRING" id="198092.SAMN02745194_04694"/>
<evidence type="ECO:0000313" key="7">
    <source>
        <dbReference type="EMBL" id="SHK32059.1"/>
    </source>
</evidence>
<keyword evidence="2" id="KW-0479">Metal-binding</keyword>
<evidence type="ECO:0000256" key="3">
    <source>
        <dbReference type="ARBA" id="ARBA00022964"/>
    </source>
</evidence>
<keyword evidence="8" id="KW-1185">Reference proteome</keyword>
<keyword evidence="3 7" id="KW-0223">Dioxygenase</keyword>
<evidence type="ECO:0000256" key="2">
    <source>
        <dbReference type="ARBA" id="ARBA00022723"/>
    </source>
</evidence>
<feature type="domain" description="TauD/TfdA-like" evidence="6">
    <location>
        <begin position="13"/>
        <end position="274"/>
    </location>
</feature>
<dbReference type="GO" id="GO:0046872">
    <property type="term" value="F:metal ion binding"/>
    <property type="evidence" value="ECO:0007669"/>
    <property type="project" value="UniProtKB-KW"/>
</dbReference>
<evidence type="ECO:0000256" key="1">
    <source>
        <dbReference type="ARBA" id="ARBA00005896"/>
    </source>
</evidence>
<dbReference type="Gene3D" id="3.60.130.10">
    <property type="entry name" value="Clavaminate synthase-like"/>
    <property type="match status" value="1"/>
</dbReference>
<evidence type="ECO:0000256" key="4">
    <source>
        <dbReference type="ARBA" id="ARBA00023002"/>
    </source>
</evidence>
<dbReference type="PANTHER" id="PTHR43779:SF3">
    <property type="entry name" value="(3R)-3-[(CARBOXYMETHYL)AMINO]FATTY ACID OXYGENASE_DECARBOXYLASE"/>
    <property type="match status" value="1"/>
</dbReference>
<reference evidence="7 8" key="1">
    <citation type="submission" date="2016-11" db="EMBL/GenBank/DDBJ databases">
        <authorList>
            <person name="Jaros S."/>
            <person name="Januszkiewicz K."/>
            <person name="Wedrychowicz H."/>
        </authorList>
    </citation>
    <scope>NUCLEOTIDE SEQUENCE [LARGE SCALE GENOMIC DNA]</scope>
    <source>
        <strain evidence="7 8">DSM 14916</strain>
    </source>
</reference>
<dbReference type="SUPFAM" id="SSF51197">
    <property type="entry name" value="Clavaminate synthase-like"/>
    <property type="match status" value="1"/>
</dbReference>
<sequence length="278" mass="32001">MMTAIDLIEDLSVRPLTPTFGAEIRGIDLSRPVQEREAQQLQALFREYQLLLFRNQALTPEEQGRFGEVFGRIELREHNKVKPASIYEQTVSNVREDGVFGRGEMSFHMDQIFYQEPLNALILYGIQIPPEGGDTCFCDTSAVHDEMPTALKEKLGRITCHYRRDYDSETAERYNVSMAEETRVSAVHPLVMKDEETGRTCLWVTGSQMKGGILGVPEEEGRALIAEVRRRIETTDAVYRHRWQPGDLVLWNNRTLQHARTHFDPSHARTLRRTGLLW</sequence>
<dbReference type="GO" id="GO:0016706">
    <property type="term" value="F:2-oxoglutarate-dependent dioxygenase activity"/>
    <property type="evidence" value="ECO:0007669"/>
    <property type="project" value="UniProtKB-ARBA"/>
</dbReference>
<comment type="similarity">
    <text evidence="1">Belongs to the TfdA dioxygenase family.</text>
</comment>
<keyword evidence="4" id="KW-0560">Oxidoreductase</keyword>
<proteinExistence type="inferred from homology"/>
<dbReference type="Proteomes" id="UP000184387">
    <property type="component" value="Unassembled WGS sequence"/>
</dbReference>